<reference evidence="1 2" key="1">
    <citation type="submission" date="2019-04" db="EMBL/GenBank/DDBJ databases">
        <title>Isachenkonia alkalipeptolytica gen. nov. sp. nov. a new anaerobic, alkiliphilic organothrophic bacterium capable to reduce synthesized ferrihydrite isolated from a soda lake.</title>
        <authorList>
            <person name="Toshchakov S.V."/>
            <person name="Zavarzina D.G."/>
            <person name="Zhilina T.N."/>
            <person name="Kostrikina N.A."/>
            <person name="Kublanov I.V."/>
        </authorList>
    </citation>
    <scope>NUCLEOTIDE SEQUENCE [LARGE SCALE GENOMIC DNA]</scope>
    <source>
        <strain evidence="1 2">Z-1701</strain>
    </source>
</reference>
<proteinExistence type="predicted"/>
<evidence type="ECO:0000313" key="1">
    <source>
        <dbReference type="EMBL" id="NBG88413.1"/>
    </source>
</evidence>
<dbReference type="EMBL" id="SUMG01000007">
    <property type="protein sequence ID" value="NBG88413.1"/>
    <property type="molecule type" value="Genomic_DNA"/>
</dbReference>
<accession>A0AA43XKD2</accession>
<keyword evidence="2" id="KW-1185">Reference proteome</keyword>
<comment type="caution">
    <text evidence="1">The sequence shown here is derived from an EMBL/GenBank/DDBJ whole genome shotgun (WGS) entry which is preliminary data.</text>
</comment>
<dbReference type="AlphaFoldDB" id="A0AA43XKD2"/>
<name>A0AA43XKD2_9CLOT</name>
<organism evidence="1 2">
    <name type="scientific">Isachenkonia alkalipeptolytica</name>
    <dbReference type="NCBI Taxonomy" id="2565777"/>
    <lineage>
        <taxon>Bacteria</taxon>
        <taxon>Bacillati</taxon>
        <taxon>Bacillota</taxon>
        <taxon>Clostridia</taxon>
        <taxon>Eubacteriales</taxon>
        <taxon>Clostridiaceae</taxon>
        <taxon>Isachenkonia</taxon>
    </lineage>
</organism>
<sequence length="92" mass="11265">MNKTNTDYLMKMTKEYLEGNMDIITYTLDFPHEVESRYDALQKEDKIMAELIYNCLIEDGIHLYDKMPEEEFKQELKEQYQYLTKIYDVRFN</sequence>
<evidence type="ECO:0000313" key="2">
    <source>
        <dbReference type="Proteomes" id="UP000449710"/>
    </source>
</evidence>
<protein>
    <submittedName>
        <fullName evidence="1">Uncharacterized protein</fullName>
    </submittedName>
</protein>
<dbReference type="Proteomes" id="UP000449710">
    <property type="component" value="Unassembled WGS sequence"/>
</dbReference>
<dbReference type="RefSeq" id="WP_160720942.1">
    <property type="nucleotide sequence ID" value="NZ_SUMG01000007.1"/>
</dbReference>
<gene>
    <name evidence="1" type="ORF">ISALK_07850</name>
</gene>